<organism evidence="1 2">
    <name type="scientific">Dyella acidisoli</name>
    <dbReference type="NCBI Taxonomy" id="1867834"/>
    <lineage>
        <taxon>Bacteria</taxon>
        <taxon>Pseudomonadati</taxon>
        <taxon>Pseudomonadota</taxon>
        <taxon>Gammaproteobacteria</taxon>
        <taxon>Lysobacterales</taxon>
        <taxon>Rhodanobacteraceae</taxon>
        <taxon>Dyella</taxon>
    </lineage>
</organism>
<dbReference type="RefSeq" id="WP_284320383.1">
    <property type="nucleotide sequence ID" value="NZ_BSOB01000010.1"/>
</dbReference>
<dbReference type="Gene3D" id="3.30.470.20">
    <property type="entry name" value="ATP-grasp fold, B domain"/>
    <property type="match status" value="1"/>
</dbReference>
<dbReference type="Proteomes" id="UP001156670">
    <property type="component" value="Unassembled WGS sequence"/>
</dbReference>
<dbReference type="InterPro" id="IPR053191">
    <property type="entry name" value="DcsG_Biosynth_Enzyme"/>
</dbReference>
<evidence type="ECO:0008006" key="3">
    <source>
        <dbReference type="Google" id="ProtNLM"/>
    </source>
</evidence>
<dbReference type="EMBL" id="BSOB01000010">
    <property type="protein sequence ID" value="GLQ92664.1"/>
    <property type="molecule type" value="Genomic_DNA"/>
</dbReference>
<reference evidence="2" key="1">
    <citation type="journal article" date="2019" name="Int. J. Syst. Evol. Microbiol.">
        <title>The Global Catalogue of Microorganisms (GCM) 10K type strain sequencing project: providing services to taxonomists for standard genome sequencing and annotation.</title>
        <authorList>
            <consortium name="The Broad Institute Genomics Platform"/>
            <consortium name="The Broad Institute Genome Sequencing Center for Infectious Disease"/>
            <person name="Wu L."/>
            <person name="Ma J."/>
        </authorList>
    </citation>
    <scope>NUCLEOTIDE SEQUENCE [LARGE SCALE GENOMIC DNA]</scope>
    <source>
        <strain evidence="2">NBRC 111980</strain>
    </source>
</reference>
<dbReference type="PANTHER" id="PTHR39217:SF1">
    <property type="entry name" value="GLUTATHIONE SYNTHETASE"/>
    <property type="match status" value="1"/>
</dbReference>
<sequence length="301" mass="33777">MSVSRFRLAVASSRQFPTVHQDDVHLLATLNRLGVETTVCVWNDPHVDWTSFDAVLIRTIWDYFEHYTAFCAWLDMLDRLGVITINDTHTLRWNSDKRYLLELEQQGVPVIPTRVAQGGSLQETLSPMLEHDVVIKPTVSGGAWHTVRGKVGTADFQHAIEQLPNKLDYLVQPFVPEIASHGEWSLMFFDNAYSHAVLKRPTTGDYRVQEQHGGRTDQATPDDHIVKAASKTLAATAALGHRDLAYARVDGVVANGQFLVMELEVIEPSLFLTGRPEAAERFAQLLVERLQSLPSEARRLG</sequence>
<dbReference type="InterPro" id="IPR013815">
    <property type="entry name" value="ATP_grasp_subdomain_1"/>
</dbReference>
<name>A0ABQ5XND2_9GAMM</name>
<protein>
    <recommendedName>
        <fullName evidence="3">ATP-grasp domain-containing protein</fullName>
    </recommendedName>
</protein>
<comment type="caution">
    <text evidence="1">The sequence shown here is derived from an EMBL/GenBank/DDBJ whole genome shotgun (WGS) entry which is preliminary data.</text>
</comment>
<accession>A0ABQ5XND2</accession>
<dbReference type="Gene3D" id="3.40.50.20">
    <property type="match status" value="1"/>
</dbReference>
<dbReference type="SUPFAM" id="SSF56059">
    <property type="entry name" value="Glutathione synthetase ATP-binding domain-like"/>
    <property type="match status" value="1"/>
</dbReference>
<keyword evidence="2" id="KW-1185">Reference proteome</keyword>
<dbReference type="Gene3D" id="3.30.1490.20">
    <property type="entry name" value="ATP-grasp fold, A domain"/>
    <property type="match status" value="1"/>
</dbReference>
<evidence type="ECO:0000313" key="2">
    <source>
        <dbReference type="Proteomes" id="UP001156670"/>
    </source>
</evidence>
<dbReference type="PANTHER" id="PTHR39217">
    <property type="match status" value="1"/>
</dbReference>
<proteinExistence type="predicted"/>
<evidence type="ECO:0000313" key="1">
    <source>
        <dbReference type="EMBL" id="GLQ92664.1"/>
    </source>
</evidence>
<gene>
    <name evidence="1" type="ORF">GCM10007901_16150</name>
</gene>